<dbReference type="Gene3D" id="3.65.10.10">
    <property type="entry name" value="Enolpyruvate transferase domain"/>
    <property type="match status" value="2"/>
</dbReference>
<comment type="catalytic activity">
    <reaction evidence="15">
        <text>phosphoenolpyruvate + UDP-N-acetyl-alpha-D-glucosamine = UDP-N-acetyl-3-O-(1-carboxyvinyl)-alpha-D-glucosamine + phosphate</text>
        <dbReference type="Rhea" id="RHEA:18681"/>
        <dbReference type="ChEBI" id="CHEBI:43474"/>
        <dbReference type="ChEBI" id="CHEBI:57705"/>
        <dbReference type="ChEBI" id="CHEBI:58702"/>
        <dbReference type="ChEBI" id="CHEBI:68483"/>
        <dbReference type="EC" id="2.5.1.7"/>
    </reaction>
</comment>
<feature type="domain" description="Enolpyruvate transferase" evidence="16">
    <location>
        <begin position="9"/>
        <end position="420"/>
    </location>
</feature>
<evidence type="ECO:0000259" key="16">
    <source>
        <dbReference type="Pfam" id="PF00275"/>
    </source>
</evidence>
<dbReference type="GO" id="GO:0009252">
    <property type="term" value="P:peptidoglycan biosynthetic process"/>
    <property type="evidence" value="ECO:0007669"/>
    <property type="project" value="UniProtKB-KW"/>
</dbReference>
<comment type="similarity">
    <text evidence="10">Belongs to the EPSP synthase family. MurA subfamily.</text>
</comment>
<comment type="subcellular location">
    <subcellularLocation>
        <location evidence="1">Cytoplasm</location>
    </subcellularLocation>
</comment>
<evidence type="ECO:0000256" key="3">
    <source>
        <dbReference type="ARBA" id="ARBA00022490"/>
    </source>
</evidence>
<evidence type="ECO:0000256" key="6">
    <source>
        <dbReference type="ARBA" id="ARBA00022960"/>
    </source>
</evidence>
<evidence type="ECO:0000256" key="15">
    <source>
        <dbReference type="ARBA" id="ARBA00047527"/>
    </source>
</evidence>
<comment type="pathway">
    <text evidence="2">Cell wall biogenesis; peptidoglycan biosynthesis.</text>
</comment>
<sequence length="433" mass="45871">MSVRLTSQGYKHSAIPILCAALAAEGLPFDLDNVPDVEDIRVLQRLVNLLGGEAHFDGRRFTILSADFRTSRIPDGAAGEVHGSMYLWVPLLARTGALDAPVPGGCALGGDAYSGGRPVHNVLDVMALFGAEAQIEDGRVRAVLPRQAGVAAAAVDLRRWSASARRPNGPEVTSAAKFALLLAAALRVPAQIGGLPRRESVLDLLEFLCAGLLEADGRRTDVCHVWPSAGRAPQAWRVRSDPTEVMTFLALAAQLGVRRITFDNVADGLLAHRMGAEAEALRRMGVELGQDGAELVTTLPPATRGVRVAATTSGLNTDSQPFFAAMFAAGASAGRISDTVWGGRYAYAEGMRLMGLRVERTALGLTVRPGCDDASPAPVHALDTRQAALMCCLAAGRPGWEDTPIVGARPHLARGYGGIEAKFAQFGLELCWR</sequence>
<evidence type="ECO:0000256" key="10">
    <source>
        <dbReference type="ARBA" id="ARBA00038367"/>
    </source>
</evidence>
<dbReference type="Pfam" id="PF00275">
    <property type="entry name" value="EPSP_synthase"/>
    <property type="match status" value="1"/>
</dbReference>
<evidence type="ECO:0000256" key="7">
    <source>
        <dbReference type="ARBA" id="ARBA00022984"/>
    </source>
</evidence>
<dbReference type="GO" id="GO:0008360">
    <property type="term" value="P:regulation of cell shape"/>
    <property type="evidence" value="ECO:0007669"/>
    <property type="project" value="UniProtKB-KW"/>
</dbReference>
<dbReference type="SUPFAM" id="SSF55205">
    <property type="entry name" value="EPT/RTPC-like"/>
    <property type="match status" value="1"/>
</dbReference>
<dbReference type="InterPro" id="IPR036968">
    <property type="entry name" value="Enolpyruvate_Tfrase_sf"/>
</dbReference>
<keyword evidence="9" id="KW-0961">Cell wall biogenesis/degradation</keyword>
<dbReference type="GO" id="GO:0071555">
    <property type="term" value="P:cell wall organization"/>
    <property type="evidence" value="ECO:0007669"/>
    <property type="project" value="UniProtKB-KW"/>
</dbReference>
<keyword evidence="7" id="KW-0573">Peptidoglycan synthesis</keyword>
<evidence type="ECO:0000256" key="2">
    <source>
        <dbReference type="ARBA" id="ARBA00004752"/>
    </source>
</evidence>
<protein>
    <recommendedName>
        <fullName evidence="12">UDP-N-acetylglucosamine 1-carboxyvinyltransferase</fullName>
        <ecNumber evidence="11">2.5.1.7</ecNumber>
    </recommendedName>
    <alternativeName>
        <fullName evidence="13">Enoylpyruvate transferase</fullName>
    </alternativeName>
    <alternativeName>
        <fullName evidence="14">UDP-N-acetylglucosamine enolpyruvyl transferase</fullName>
    </alternativeName>
</protein>
<dbReference type="Proteomes" id="UP000268684">
    <property type="component" value="Chromosome III"/>
</dbReference>
<evidence type="ECO:0000256" key="13">
    <source>
        <dbReference type="ARBA" id="ARBA00042443"/>
    </source>
</evidence>
<accession>A0AAJ5NFR8</accession>
<evidence type="ECO:0000313" key="18">
    <source>
        <dbReference type="Proteomes" id="UP000268684"/>
    </source>
</evidence>
<evidence type="ECO:0000256" key="1">
    <source>
        <dbReference type="ARBA" id="ARBA00004496"/>
    </source>
</evidence>
<dbReference type="GO" id="GO:0051301">
    <property type="term" value="P:cell division"/>
    <property type="evidence" value="ECO:0007669"/>
    <property type="project" value="UniProtKB-KW"/>
</dbReference>
<dbReference type="GO" id="GO:0008760">
    <property type="term" value="F:UDP-N-acetylglucosamine 1-carboxyvinyltransferase activity"/>
    <property type="evidence" value="ECO:0007669"/>
    <property type="project" value="UniProtKB-EC"/>
</dbReference>
<gene>
    <name evidence="17" type="ORF">BSTAB16_7653</name>
</gene>
<dbReference type="AlphaFoldDB" id="A0AAJ5NFR8"/>
<organism evidence="17 18">
    <name type="scientific">Burkholderia stabilis</name>
    <dbReference type="NCBI Taxonomy" id="95485"/>
    <lineage>
        <taxon>Bacteria</taxon>
        <taxon>Pseudomonadati</taxon>
        <taxon>Pseudomonadota</taxon>
        <taxon>Betaproteobacteria</taxon>
        <taxon>Burkholderiales</taxon>
        <taxon>Burkholderiaceae</taxon>
        <taxon>Burkholderia</taxon>
        <taxon>Burkholderia cepacia complex</taxon>
    </lineage>
</organism>
<dbReference type="GO" id="GO:0005737">
    <property type="term" value="C:cytoplasm"/>
    <property type="evidence" value="ECO:0007669"/>
    <property type="project" value="UniProtKB-SubCell"/>
</dbReference>
<dbReference type="EC" id="2.5.1.7" evidence="11"/>
<dbReference type="GeneID" id="71060016"/>
<keyword evidence="3" id="KW-0963">Cytoplasm</keyword>
<evidence type="ECO:0000256" key="14">
    <source>
        <dbReference type="ARBA" id="ARBA00042842"/>
    </source>
</evidence>
<keyword evidence="6" id="KW-0133">Cell shape</keyword>
<evidence type="ECO:0000256" key="5">
    <source>
        <dbReference type="ARBA" id="ARBA00022679"/>
    </source>
</evidence>
<evidence type="ECO:0000256" key="4">
    <source>
        <dbReference type="ARBA" id="ARBA00022618"/>
    </source>
</evidence>
<keyword evidence="4" id="KW-0132">Cell division</keyword>
<proteinExistence type="inferred from homology"/>
<keyword evidence="5" id="KW-0808">Transferase</keyword>
<evidence type="ECO:0000256" key="8">
    <source>
        <dbReference type="ARBA" id="ARBA00023306"/>
    </source>
</evidence>
<dbReference type="PANTHER" id="PTHR43783">
    <property type="entry name" value="UDP-N-ACETYLGLUCOSAMINE 1-CARBOXYVINYLTRANSFERASE"/>
    <property type="match status" value="1"/>
</dbReference>
<dbReference type="InterPro" id="IPR013792">
    <property type="entry name" value="RNA3'P_cycl/enolpyr_Trfase_a/b"/>
</dbReference>
<evidence type="ECO:0000313" key="17">
    <source>
        <dbReference type="EMBL" id="VBB17436.1"/>
    </source>
</evidence>
<dbReference type="PANTHER" id="PTHR43783:SF1">
    <property type="entry name" value="UDP-N-ACETYLGLUCOSAMINE 1-CARBOXYVINYLTRANSFERASE"/>
    <property type="match status" value="1"/>
</dbReference>
<keyword evidence="18" id="KW-1185">Reference proteome</keyword>
<dbReference type="InterPro" id="IPR050068">
    <property type="entry name" value="MurA_subfamily"/>
</dbReference>
<keyword evidence="8" id="KW-0131">Cell cycle</keyword>
<evidence type="ECO:0000256" key="9">
    <source>
        <dbReference type="ARBA" id="ARBA00023316"/>
    </source>
</evidence>
<dbReference type="EMBL" id="LR025744">
    <property type="protein sequence ID" value="VBB17436.1"/>
    <property type="molecule type" value="Genomic_DNA"/>
</dbReference>
<name>A0AAJ5NFR8_9BURK</name>
<dbReference type="InterPro" id="IPR001986">
    <property type="entry name" value="Enolpyruvate_Tfrase_dom"/>
</dbReference>
<reference evidence="17 18" key="1">
    <citation type="submission" date="2017-11" db="EMBL/GenBank/DDBJ databases">
        <authorList>
            <person name="Seth-Smith MB H."/>
        </authorList>
    </citation>
    <scope>NUCLEOTIDE SEQUENCE [LARGE SCALE GENOMIC DNA]</scope>
    <source>
        <strain evidence="17">E</strain>
    </source>
</reference>
<evidence type="ECO:0000256" key="12">
    <source>
        <dbReference type="ARBA" id="ARBA00039754"/>
    </source>
</evidence>
<dbReference type="RefSeq" id="WP_122173926.1">
    <property type="nucleotide sequence ID" value="NZ_LR025744.1"/>
</dbReference>
<evidence type="ECO:0000256" key="11">
    <source>
        <dbReference type="ARBA" id="ARBA00039108"/>
    </source>
</evidence>